<comment type="subcellular location">
    <subcellularLocation>
        <location evidence="1">Membrane</location>
        <topology evidence="1">Multi-pass membrane protein</topology>
    </subcellularLocation>
</comment>
<evidence type="ECO:0000313" key="15">
    <source>
        <dbReference type="EMBL" id="CAG9783213.1"/>
    </source>
</evidence>
<dbReference type="Pfam" id="PF00520">
    <property type="entry name" value="Ion_trans"/>
    <property type="match status" value="1"/>
</dbReference>
<feature type="domain" description="Ion transport" evidence="14">
    <location>
        <begin position="91"/>
        <end position="177"/>
    </location>
</feature>
<keyword evidence="5 13" id="KW-0812">Transmembrane</keyword>
<evidence type="ECO:0000256" key="3">
    <source>
        <dbReference type="ARBA" id="ARBA00022568"/>
    </source>
</evidence>
<feature type="transmembrane region" description="Helical" evidence="13">
    <location>
        <begin position="92"/>
        <end position="111"/>
    </location>
</feature>
<proteinExistence type="predicted"/>
<dbReference type="GO" id="GO:0098703">
    <property type="term" value="P:calcium ion import across plasma membrane"/>
    <property type="evidence" value="ECO:0007669"/>
    <property type="project" value="TreeGrafter"/>
</dbReference>
<keyword evidence="3" id="KW-0109">Calcium transport</keyword>
<evidence type="ECO:0000256" key="12">
    <source>
        <dbReference type="ARBA" id="ARBA00023303"/>
    </source>
</evidence>
<protein>
    <recommendedName>
        <fullName evidence="14">Ion transport domain-containing protein</fullName>
    </recommendedName>
</protein>
<feature type="transmembrane region" description="Helical" evidence="13">
    <location>
        <begin position="131"/>
        <end position="152"/>
    </location>
</feature>
<evidence type="ECO:0000313" key="16">
    <source>
        <dbReference type="Proteomes" id="UP001153714"/>
    </source>
</evidence>
<dbReference type="PANTHER" id="PTHR45628">
    <property type="entry name" value="VOLTAGE-DEPENDENT CALCIUM CHANNEL TYPE A SUBUNIT ALPHA-1"/>
    <property type="match status" value="1"/>
</dbReference>
<dbReference type="FunFam" id="1.20.120.350:FF:000043">
    <property type="entry name" value="Voltage-dependent L-type calcium channel subunit alpha"/>
    <property type="match status" value="1"/>
</dbReference>
<evidence type="ECO:0000256" key="8">
    <source>
        <dbReference type="ARBA" id="ARBA00022989"/>
    </source>
</evidence>
<keyword evidence="10 13" id="KW-0472">Membrane</keyword>
<dbReference type="InterPro" id="IPR050599">
    <property type="entry name" value="VDCC_alpha-1_subunit"/>
</dbReference>
<dbReference type="GO" id="GO:0007268">
    <property type="term" value="P:chemical synaptic transmission"/>
    <property type="evidence" value="ECO:0007669"/>
    <property type="project" value="TreeGrafter"/>
</dbReference>
<evidence type="ECO:0000256" key="6">
    <source>
        <dbReference type="ARBA" id="ARBA00022837"/>
    </source>
</evidence>
<keyword evidence="11" id="KW-0325">Glycoprotein</keyword>
<keyword evidence="6" id="KW-0106">Calcium</keyword>
<dbReference type="Proteomes" id="UP001153714">
    <property type="component" value="Chromosome 10"/>
</dbReference>
<dbReference type="GO" id="GO:0045202">
    <property type="term" value="C:synapse"/>
    <property type="evidence" value="ECO:0007669"/>
    <property type="project" value="GOC"/>
</dbReference>
<name>A0A9N9QTX1_9NEOP</name>
<evidence type="ECO:0000256" key="1">
    <source>
        <dbReference type="ARBA" id="ARBA00004141"/>
    </source>
</evidence>
<dbReference type="EMBL" id="OU893341">
    <property type="protein sequence ID" value="CAG9783213.1"/>
    <property type="molecule type" value="Genomic_DNA"/>
</dbReference>
<evidence type="ECO:0000256" key="5">
    <source>
        <dbReference type="ARBA" id="ARBA00022692"/>
    </source>
</evidence>
<evidence type="ECO:0000256" key="9">
    <source>
        <dbReference type="ARBA" id="ARBA00023065"/>
    </source>
</evidence>
<keyword evidence="7" id="KW-0851">Voltage-gated channel</keyword>
<dbReference type="Gene3D" id="1.20.120.350">
    <property type="entry name" value="Voltage-gated potassium channels. Chain C"/>
    <property type="match status" value="1"/>
</dbReference>
<keyword evidence="9" id="KW-0406">Ion transport</keyword>
<keyword evidence="4" id="KW-0107">Calcium channel</keyword>
<reference evidence="15" key="1">
    <citation type="submission" date="2021-12" db="EMBL/GenBank/DDBJ databases">
        <authorList>
            <person name="King R."/>
        </authorList>
    </citation>
    <scope>NUCLEOTIDE SEQUENCE</scope>
</reference>
<organism evidence="15 16">
    <name type="scientific">Diatraea saccharalis</name>
    <name type="common">sugarcane borer</name>
    <dbReference type="NCBI Taxonomy" id="40085"/>
    <lineage>
        <taxon>Eukaryota</taxon>
        <taxon>Metazoa</taxon>
        <taxon>Ecdysozoa</taxon>
        <taxon>Arthropoda</taxon>
        <taxon>Hexapoda</taxon>
        <taxon>Insecta</taxon>
        <taxon>Pterygota</taxon>
        <taxon>Neoptera</taxon>
        <taxon>Endopterygota</taxon>
        <taxon>Lepidoptera</taxon>
        <taxon>Glossata</taxon>
        <taxon>Ditrysia</taxon>
        <taxon>Pyraloidea</taxon>
        <taxon>Crambidae</taxon>
        <taxon>Crambinae</taxon>
        <taxon>Diatraea</taxon>
    </lineage>
</organism>
<evidence type="ECO:0000256" key="13">
    <source>
        <dbReference type="SAM" id="Phobius"/>
    </source>
</evidence>
<evidence type="ECO:0000256" key="4">
    <source>
        <dbReference type="ARBA" id="ARBA00022673"/>
    </source>
</evidence>
<evidence type="ECO:0000256" key="10">
    <source>
        <dbReference type="ARBA" id="ARBA00023136"/>
    </source>
</evidence>
<keyword evidence="2" id="KW-0813">Transport</keyword>
<sequence length="204" mass="22780">MFRKGYITVDHIHTLWQVIKKTEEYNRPFCLAHGTSRLAAAQEAAGAQARAAPADTMGGAHQPAAPGPSSLFIFANENPIRRYTKFIIEWPPFEYAVLLTIIANCVVLALEEHLPNGDKTVLAQNLEETEAYFLGIFCVEASLKILALGFVLHRGSYLRNVWNIMDFFVVVTGIAKLDMLRIPSYKESTKRLIAIDSNYVIGSH</sequence>
<reference evidence="15" key="2">
    <citation type="submission" date="2022-10" db="EMBL/GenBank/DDBJ databases">
        <authorList>
            <consortium name="ENA_rothamsted_submissions"/>
            <consortium name="culmorum"/>
            <person name="King R."/>
        </authorList>
    </citation>
    <scope>NUCLEOTIDE SEQUENCE</scope>
</reference>
<dbReference type="GO" id="GO:0008331">
    <property type="term" value="F:high voltage-gated calcium channel activity"/>
    <property type="evidence" value="ECO:0007669"/>
    <property type="project" value="TreeGrafter"/>
</dbReference>
<keyword evidence="8 13" id="KW-1133">Transmembrane helix</keyword>
<dbReference type="InterPro" id="IPR027359">
    <property type="entry name" value="Volt_channel_dom_sf"/>
</dbReference>
<dbReference type="AlphaFoldDB" id="A0A9N9QTX1"/>
<keyword evidence="16" id="KW-1185">Reference proteome</keyword>
<evidence type="ECO:0000256" key="11">
    <source>
        <dbReference type="ARBA" id="ARBA00023180"/>
    </source>
</evidence>
<evidence type="ECO:0000256" key="2">
    <source>
        <dbReference type="ARBA" id="ARBA00022448"/>
    </source>
</evidence>
<keyword evidence="12" id="KW-0407">Ion channel</keyword>
<dbReference type="SUPFAM" id="SSF81324">
    <property type="entry name" value="Voltage-gated potassium channels"/>
    <property type="match status" value="1"/>
</dbReference>
<dbReference type="PANTHER" id="PTHR45628:SF7">
    <property type="entry name" value="VOLTAGE-DEPENDENT CALCIUM CHANNEL TYPE A SUBUNIT ALPHA-1"/>
    <property type="match status" value="1"/>
</dbReference>
<dbReference type="GO" id="GO:0005891">
    <property type="term" value="C:voltage-gated calcium channel complex"/>
    <property type="evidence" value="ECO:0007669"/>
    <property type="project" value="TreeGrafter"/>
</dbReference>
<dbReference type="OrthoDB" id="431720at2759"/>
<evidence type="ECO:0000259" key="14">
    <source>
        <dbReference type="Pfam" id="PF00520"/>
    </source>
</evidence>
<gene>
    <name evidence="15" type="ORF">DIATSA_LOCUS1403</name>
</gene>
<dbReference type="InterPro" id="IPR005821">
    <property type="entry name" value="Ion_trans_dom"/>
</dbReference>
<evidence type="ECO:0000256" key="7">
    <source>
        <dbReference type="ARBA" id="ARBA00022882"/>
    </source>
</evidence>
<accession>A0A9N9QTX1</accession>